<dbReference type="PANTHER" id="PTHR42686:SF1">
    <property type="entry name" value="GH17980P-RELATED"/>
    <property type="match status" value="1"/>
</dbReference>
<dbReference type="EMBL" id="CAEZSJ010000094">
    <property type="protein sequence ID" value="CAB4541888.1"/>
    <property type="molecule type" value="Genomic_DNA"/>
</dbReference>
<proteinExistence type="predicted"/>
<dbReference type="GO" id="GO:0005829">
    <property type="term" value="C:cytosol"/>
    <property type="evidence" value="ECO:0007669"/>
    <property type="project" value="TreeGrafter"/>
</dbReference>
<evidence type="ECO:0000259" key="1">
    <source>
        <dbReference type="Pfam" id="PF00248"/>
    </source>
</evidence>
<dbReference type="SUPFAM" id="SSF51430">
    <property type="entry name" value="NAD(P)-linked oxidoreductase"/>
    <property type="match status" value="1"/>
</dbReference>
<reference evidence="2" key="1">
    <citation type="submission" date="2020-05" db="EMBL/GenBank/DDBJ databases">
        <authorList>
            <person name="Chiriac C."/>
            <person name="Salcher M."/>
            <person name="Ghai R."/>
            <person name="Kavagutti S V."/>
        </authorList>
    </citation>
    <scope>NUCLEOTIDE SEQUENCE</scope>
</reference>
<dbReference type="Pfam" id="PF00248">
    <property type="entry name" value="Aldo_ket_red"/>
    <property type="match status" value="1"/>
</dbReference>
<feature type="domain" description="NADP-dependent oxidoreductase" evidence="1">
    <location>
        <begin position="19"/>
        <end position="315"/>
    </location>
</feature>
<protein>
    <submittedName>
        <fullName evidence="2">Unannotated protein</fullName>
    </submittedName>
</protein>
<dbReference type="InterPro" id="IPR020471">
    <property type="entry name" value="AKR"/>
</dbReference>
<dbReference type="InterPro" id="IPR036812">
    <property type="entry name" value="NAD(P)_OxRdtase_dom_sf"/>
</dbReference>
<sequence>MARHSELTKVKGTDLEISKLSLGTAPLGGLFKSVPESEADAMIDLAISSGINYIDTAPLYGYGTGERRVGRALAGRKSGVVISTKVGRPLRPGINLETDKYPDADPGIETYYDYSSAGIRNGLEASLKRLNLDSIEIAYLHDAQDCIQDAIEIAYPVLDAMRSEGIIKAIGIGMNWCPPSIEIIKNTDLDIALIAGRFTLLDQSAQDELYPLAMKKNVSIVAAGVYNTGVLANPVEGAQFDYVPAPKEIIDRALKIRDFLKDFNVPLTAAAMQFPLRHPAVVTVLNGAGTVAELKQNIEAFDFELPTNLWSELESAGLIQPVNV</sequence>
<name>A0A6J6BUP2_9ZZZZ</name>
<dbReference type="AlphaFoldDB" id="A0A6J6BUP2"/>
<dbReference type="Gene3D" id="3.20.20.100">
    <property type="entry name" value="NADP-dependent oxidoreductase domain"/>
    <property type="match status" value="1"/>
</dbReference>
<dbReference type="InterPro" id="IPR023210">
    <property type="entry name" value="NADP_OxRdtase_dom"/>
</dbReference>
<evidence type="ECO:0000313" key="2">
    <source>
        <dbReference type="EMBL" id="CAB4541888.1"/>
    </source>
</evidence>
<dbReference type="GO" id="GO:0016491">
    <property type="term" value="F:oxidoreductase activity"/>
    <property type="evidence" value="ECO:0007669"/>
    <property type="project" value="InterPro"/>
</dbReference>
<accession>A0A6J6BUP2</accession>
<organism evidence="2">
    <name type="scientific">freshwater metagenome</name>
    <dbReference type="NCBI Taxonomy" id="449393"/>
    <lineage>
        <taxon>unclassified sequences</taxon>
        <taxon>metagenomes</taxon>
        <taxon>ecological metagenomes</taxon>
    </lineage>
</organism>
<gene>
    <name evidence="2" type="ORF">UFOPK1425_00602</name>
</gene>
<dbReference type="PANTHER" id="PTHR42686">
    <property type="entry name" value="GH17980P-RELATED"/>
    <property type="match status" value="1"/>
</dbReference>